<reference evidence="1 2" key="1">
    <citation type="submission" date="2016-10" db="EMBL/GenBank/DDBJ databases">
        <title>Paenibacillus species isolates.</title>
        <authorList>
            <person name="Beno S.M."/>
        </authorList>
    </citation>
    <scope>NUCLEOTIDE SEQUENCE [LARGE SCALE GENOMIC DNA]</scope>
    <source>
        <strain evidence="1 2">FSL R5-0923</strain>
    </source>
</reference>
<evidence type="ECO:0000313" key="1">
    <source>
        <dbReference type="EMBL" id="OMD53890.1"/>
    </source>
</evidence>
<accession>A0ABX3HTV1</accession>
<evidence type="ECO:0008006" key="3">
    <source>
        <dbReference type="Google" id="ProtNLM"/>
    </source>
</evidence>
<dbReference type="Proteomes" id="UP000187313">
    <property type="component" value="Unassembled WGS sequence"/>
</dbReference>
<comment type="caution">
    <text evidence="1">The sequence shown here is derived from an EMBL/GenBank/DDBJ whole genome shotgun (WGS) entry which is preliminary data.</text>
</comment>
<organism evidence="1 2">
    <name type="scientific">Paenibacillus odorifer</name>
    <dbReference type="NCBI Taxonomy" id="189426"/>
    <lineage>
        <taxon>Bacteria</taxon>
        <taxon>Bacillati</taxon>
        <taxon>Bacillota</taxon>
        <taxon>Bacilli</taxon>
        <taxon>Bacillales</taxon>
        <taxon>Paenibacillaceae</taxon>
        <taxon>Paenibacillus</taxon>
    </lineage>
</organism>
<name>A0ABX3HTV1_9BACL</name>
<keyword evidence="2" id="KW-1185">Reference proteome</keyword>
<dbReference type="EMBL" id="MPTD01000004">
    <property type="protein sequence ID" value="OMD53890.1"/>
    <property type="molecule type" value="Genomic_DNA"/>
</dbReference>
<feature type="non-terminal residue" evidence="1">
    <location>
        <position position="1"/>
    </location>
</feature>
<proteinExistence type="predicted"/>
<evidence type="ECO:0000313" key="2">
    <source>
        <dbReference type="Proteomes" id="UP000187313"/>
    </source>
</evidence>
<sequence length="94" mass="10620">KSGKPVFTKKMDWKEADDIRLEYTNGKDTLAITKYTVDADGSKNNGFFDDDLPANVFPKYVFWQDGGKFGYSISTSSDLSRQEKIEILKAAVKK</sequence>
<gene>
    <name evidence="1" type="ORF">BSK51_06685</name>
</gene>
<protein>
    <recommendedName>
        <fullName evidence="3">DUF4367 domain-containing protein</fullName>
    </recommendedName>
</protein>